<proteinExistence type="predicted"/>
<dbReference type="Proteomes" id="UP000249248">
    <property type="component" value="Unassembled WGS sequence"/>
</dbReference>
<dbReference type="RefSeq" id="WP_111062524.1">
    <property type="nucleotide sequence ID" value="NZ_JBHUCU010000027.1"/>
</dbReference>
<dbReference type="OrthoDB" id="1121181at2"/>
<accession>A0A2W1N1A3</accession>
<keyword evidence="2" id="KW-1185">Reference proteome</keyword>
<dbReference type="EMBL" id="QKSB01000003">
    <property type="protein sequence ID" value="PZE17564.1"/>
    <property type="molecule type" value="Genomic_DNA"/>
</dbReference>
<name>A0A2W1N1A3_9FLAO</name>
<sequence length="107" mass="12303">MDNNLEKPSPEAKALSLFLMAFKSTNAMYSDKSKYTKRLWSMARSGEISSDMYTSEILRMLKSCGGYEQVIEKTVKYYIDKTGEWRLNGDDQYCIDAQKVADSMLNK</sequence>
<evidence type="ECO:0000313" key="1">
    <source>
        <dbReference type="EMBL" id="PZE17564.1"/>
    </source>
</evidence>
<gene>
    <name evidence="1" type="ORF">DNU06_06970</name>
</gene>
<evidence type="ECO:0000313" key="2">
    <source>
        <dbReference type="Proteomes" id="UP000249248"/>
    </source>
</evidence>
<comment type="caution">
    <text evidence="1">The sequence shown here is derived from an EMBL/GenBank/DDBJ whole genome shotgun (WGS) entry which is preliminary data.</text>
</comment>
<organism evidence="1 2">
    <name type="scientific">Putridiphycobacter roseus</name>
    <dbReference type="NCBI Taxonomy" id="2219161"/>
    <lineage>
        <taxon>Bacteria</taxon>
        <taxon>Pseudomonadati</taxon>
        <taxon>Bacteroidota</taxon>
        <taxon>Flavobacteriia</taxon>
        <taxon>Flavobacteriales</taxon>
        <taxon>Crocinitomicaceae</taxon>
        <taxon>Putridiphycobacter</taxon>
    </lineage>
</organism>
<protein>
    <submittedName>
        <fullName evidence="1">Uncharacterized protein</fullName>
    </submittedName>
</protein>
<reference evidence="1 2" key="1">
    <citation type="submission" date="2018-06" db="EMBL/GenBank/DDBJ databases">
        <title>The draft genome sequence of Crocinitomix sp. SM1701.</title>
        <authorList>
            <person name="Zhang X."/>
        </authorList>
    </citation>
    <scope>NUCLEOTIDE SEQUENCE [LARGE SCALE GENOMIC DNA]</scope>
    <source>
        <strain evidence="1 2">SM1701</strain>
    </source>
</reference>
<dbReference type="AlphaFoldDB" id="A0A2W1N1A3"/>